<evidence type="ECO:0000313" key="4">
    <source>
        <dbReference type="Proteomes" id="UP000813444"/>
    </source>
</evidence>
<reference evidence="3" key="1">
    <citation type="journal article" date="2021" name="Nat. Commun.">
        <title>Genetic determinants of endophytism in the Arabidopsis root mycobiome.</title>
        <authorList>
            <person name="Mesny F."/>
            <person name="Miyauchi S."/>
            <person name="Thiergart T."/>
            <person name="Pickel B."/>
            <person name="Atanasova L."/>
            <person name="Karlsson M."/>
            <person name="Huettel B."/>
            <person name="Barry K.W."/>
            <person name="Haridas S."/>
            <person name="Chen C."/>
            <person name="Bauer D."/>
            <person name="Andreopoulos W."/>
            <person name="Pangilinan J."/>
            <person name="LaButti K."/>
            <person name="Riley R."/>
            <person name="Lipzen A."/>
            <person name="Clum A."/>
            <person name="Drula E."/>
            <person name="Henrissat B."/>
            <person name="Kohler A."/>
            <person name="Grigoriev I.V."/>
            <person name="Martin F.M."/>
            <person name="Hacquard S."/>
        </authorList>
    </citation>
    <scope>NUCLEOTIDE SEQUENCE</scope>
    <source>
        <strain evidence="3">MPI-CAGE-CH-0235</strain>
    </source>
</reference>
<dbReference type="AlphaFoldDB" id="A0A8K0T467"/>
<dbReference type="Proteomes" id="UP000813444">
    <property type="component" value="Unassembled WGS sequence"/>
</dbReference>
<keyword evidence="4" id="KW-1185">Reference proteome</keyword>
<proteinExistence type="predicted"/>
<accession>A0A8K0T467</accession>
<sequence length="280" mass="30976">MLQVHHAASRPAKTKRRRWAQGVAGPSRYFLCSPRHPFTVKSNITMGPPAVLATSYPYGDVGCDRLGRHTSHNAAESKLACLLAPTPSVEWQQEIVLCPSSPSPPPLPSLPCVRRQLRDYFASSFVSKNNSHILVATSSGRIRIPLGLIVPEAIVIVLGLVLGWLKLARHFRQGSRSYPCSLQYRLFNTASLTPTSHSGIRQLARPRFWLALSPFRLDQASQQAEHRRPSPSHNITISQEHTVAAGSHAQAPLGSSLFRYNRSVRVPHPPSSQYDKISMC</sequence>
<comment type="caution">
    <text evidence="3">The sequence shown here is derived from an EMBL/GenBank/DDBJ whole genome shotgun (WGS) entry which is preliminary data.</text>
</comment>
<organism evidence="3 4">
    <name type="scientific">Stachybotrys elegans</name>
    <dbReference type="NCBI Taxonomy" id="80388"/>
    <lineage>
        <taxon>Eukaryota</taxon>
        <taxon>Fungi</taxon>
        <taxon>Dikarya</taxon>
        <taxon>Ascomycota</taxon>
        <taxon>Pezizomycotina</taxon>
        <taxon>Sordariomycetes</taxon>
        <taxon>Hypocreomycetidae</taxon>
        <taxon>Hypocreales</taxon>
        <taxon>Stachybotryaceae</taxon>
        <taxon>Stachybotrys</taxon>
    </lineage>
</organism>
<evidence type="ECO:0000313" key="3">
    <source>
        <dbReference type="EMBL" id="KAH7329036.1"/>
    </source>
</evidence>
<feature type="region of interest" description="Disordered" evidence="1">
    <location>
        <begin position="1"/>
        <end position="20"/>
    </location>
</feature>
<evidence type="ECO:0000256" key="1">
    <source>
        <dbReference type="SAM" id="MobiDB-lite"/>
    </source>
</evidence>
<name>A0A8K0T467_9HYPO</name>
<gene>
    <name evidence="3" type="ORF">B0I35DRAFT_34405</name>
</gene>
<keyword evidence="2" id="KW-0812">Transmembrane</keyword>
<keyword evidence="2" id="KW-0472">Membrane</keyword>
<dbReference type="EMBL" id="JAGPNK010000001">
    <property type="protein sequence ID" value="KAH7329036.1"/>
    <property type="molecule type" value="Genomic_DNA"/>
</dbReference>
<evidence type="ECO:0000256" key="2">
    <source>
        <dbReference type="SAM" id="Phobius"/>
    </source>
</evidence>
<protein>
    <submittedName>
        <fullName evidence="3">Uncharacterized protein</fullName>
    </submittedName>
</protein>
<keyword evidence="2" id="KW-1133">Transmembrane helix</keyword>
<feature type="transmembrane region" description="Helical" evidence="2">
    <location>
        <begin position="144"/>
        <end position="165"/>
    </location>
</feature>